<proteinExistence type="predicted"/>
<dbReference type="KEGG" id="acin:CBP34_15335"/>
<feature type="region of interest" description="Disordered" evidence="1">
    <location>
        <begin position="65"/>
        <end position="92"/>
    </location>
</feature>
<name>A0A240U4L1_9BURK</name>
<dbReference type="EMBL" id="CP021361">
    <property type="protein sequence ID" value="ART52766.1"/>
    <property type="molecule type" value="Genomic_DNA"/>
</dbReference>
<evidence type="ECO:0000313" key="3">
    <source>
        <dbReference type="Proteomes" id="UP000194432"/>
    </source>
</evidence>
<organism evidence="2 3">
    <name type="scientific">Acidovorax carolinensis</name>
    <dbReference type="NCBI Taxonomy" id="553814"/>
    <lineage>
        <taxon>Bacteria</taxon>
        <taxon>Pseudomonadati</taxon>
        <taxon>Pseudomonadota</taxon>
        <taxon>Betaproteobacteria</taxon>
        <taxon>Burkholderiales</taxon>
        <taxon>Comamonadaceae</taxon>
        <taxon>Acidovorax</taxon>
    </lineage>
</organism>
<reference evidence="2 3" key="1">
    <citation type="submission" date="2017-05" db="EMBL/GenBank/DDBJ databases">
        <title>Polyphasic characterization of four soil-derived phenanthrene-degrading Acidovorax strains and proposal of Acidovorax phenanthrenivorans sp. nov.</title>
        <authorList>
            <person name="Singleton D.R."/>
            <person name="Lee J."/>
            <person name="Dickey A.N."/>
            <person name="Stroud A."/>
            <person name="Scholl E.H."/>
            <person name="Wright F.A."/>
            <person name="Aitken M.D."/>
        </authorList>
    </citation>
    <scope>NUCLEOTIDE SEQUENCE [LARGE SCALE GENOMIC DNA]</scope>
    <source>
        <strain evidence="2">NA3</strain>
    </source>
</reference>
<evidence type="ECO:0000256" key="1">
    <source>
        <dbReference type="SAM" id="MobiDB-lite"/>
    </source>
</evidence>
<gene>
    <name evidence="2" type="ORF">CBP34_15335</name>
</gene>
<accession>A0A240U4L1</accession>
<sequence length="107" mass="11358">MNEKTLSAAGKTPAALPAGYPRSAISQTVSGKLGLAELAKIFTLPWSAYVLLLSVKDGRVTSGRHPTLSAPIVVPPSRQSGGPSLPSRRYTGDWKTMPVSGIVWRSR</sequence>
<protein>
    <submittedName>
        <fullName evidence="2">Uncharacterized protein</fullName>
    </submittedName>
</protein>
<dbReference type="AlphaFoldDB" id="A0A240U4L1"/>
<evidence type="ECO:0000313" key="2">
    <source>
        <dbReference type="EMBL" id="ART52766.1"/>
    </source>
</evidence>
<dbReference type="Proteomes" id="UP000194432">
    <property type="component" value="Chromosome 1"/>
</dbReference>
<keyword evidence="3" id="KW-1185">Reference proteome</keyword>